<dbReference type="AlphaFoldDB" id="A0A0U3AMG5"/>
<evidence type="ECO:0000313" key="3">
    <source>
        <dbReference type="Proteomes" id="UP000068447"/>
    </source>
</evidence>
<keyword evidence="1" id="KW-0472">Membrane</keyword>
<feature type="transmembrane region" description="Helical" evidence="1">
    <location>
        <begin position="6"/>
        <end position="30"/>
    </location>
</feature>
<dbReference type="NCBIfam" id="TIGR02532">
    <property type="entry name" value="IV_pilin_GFxxxE"/>
    <property type="match status" value="1"/>
</dbReference>
<dbReference type="InterPro" id="IPR012902">
    <property type="entry name" value="N_methyl_site"/>
</dbReference>
<sequence length="284" mass="31457">MNQRGFSLVELMISLTLGLIISAAIIQVMISNQITERVNRSVASVQENGRFFISRMRSELMMTGLYDPLSPNLNTDVDIVDEAAFLQNRPVILAGDFIGRPGLGAVQGANGANDVLVVAFQGLRDCRGYKLGYQDDEEFFVVNEYFVQDSQLKCRGFDGRVLRGQKVAEGNNGDAAFTLMDQVQSFQVLYGIANNQAAGDFSARPLRYVTANELADERDAESGIVSIRVAVLLEGDGEVRIDTVPEVRLLNEDAFTPAEKKLYKTFETTISLRNVKNQQKSRKI</sequence>
<gene>
    <name evidence="2" type="ORF">AT746_13485</name>
</gene>
<name>A0A0U3AMG5_9ALTE</name>
<dbReference type="KEGG" id="lal:AT746_13485"/>
<dbReference type="Proteomes" id="UP000068447">
    <property type="component" value="Chromosome"/>
</dbReference>
<dbReference type="Pfam" id="PF07963">
    <property type="entry name" value="N_methyl"/>
    <property type="match status" value="1"/>
</dbReference>
<dbReference type="InterPro" id="IPR032092">
    <property type="entry name" value="PilW"/>
</dbReference>
<accession>A0A0U3AMG5</accession>
<dbReference type="GO" id="GO:0043683">
    <property type="term" value="P:type IV pilus assembly"/>
    <property type="evidence" value="ECO:0007669"/>
    <property type="project" value="InterPro"/>
</dbReference>
<dbReference type="RefSeq" id="WP_062481143.1">
    <property type="nucleotide sequence ID" value="NZ_CP013650.1"/>
</dbReference>
<keyword evidence="3" id="KW-1185">Reference proteome</keyword>
<dbReference type="STRING" id="1526571.AT746_13485"/>
<keyword evidence="1" id="KW-1133">Transmembrane helix</keyword>
<keyword evidence="1" id="KW-0812">Transmembrane</keyword>
<reference evidence="2 3" key="1">
    <citation type="submission" date="2015-12" db="EMBL/GenBank/DDBJ databases">
        <title>Complete genome of Lacimicrobium alkaliphilum KCTC 32984.</title>
        <authorList>
            <person name="Kim S.-G."/>
            <person name="Lee Y.-J."/>
        </authorList>
    </citation>
    <scope>NUCLEOTIDE SEQUENCE [LARGE SCALE GENOMIC DNA]</scope>
    <source>
        <strain evidence="2 3">YelD216</strain>
    </source>
</reference>
<dbReference type="OrthoDB" id="5296662at2"/>
<protein>
    <submittedName>
        <fullName evidence="2">Prepilin cleavage protein</fullName>
    </submittedName>
</protein>
<evidence type="ECO:0000256" key="1">
    <source>
        <dbReference type="SAM" id="Phobius"/>
    </source>
</evidence>
<evidence type="ECO:0000313" key="2">
    <source>
        <dbReference type="EMBL" id="ALS99170.1"/>
    </source>
</evidence>
<dbReference type="PROSITE" id="PS00409">
    <property type="entry name" value="PROKAR_NTER_METHYL"/>
    <property type="match status" value="1"/>
</dbReference>
<dbReference type="EMBL" id="CP013650">
    <property type="protein sequence ID" value="ALS99170.1"/>
    <property type="molecule type" value="Genomic_DNA"/>
</dbReference>
<proteinExistence type="predicted"/>
<dbReference type="Pfam" id="PF16074">
    <property type="entry name" value="PilW"/>
    <property type="match status" value="1"/>
</dbReference>
<organism evidence="2 3">
    <name type="scientific">Lacimicrobium alkaliphilum</name>
    <dbReference type="NCBI Taxonomy" id="1526571"/>
    <lineage>
        <taxon>Bacteria</taxon>
        <taxon>Pseudomonadati</taxon>
        <taxon>Pseudomonadota</taxon>
        <taxon>Gammaproteobacteria</taxon>
        <taxon>Alteromonadales</taxon>
        <taxon>Alteromonadaceae</taxon>
        <taxon>Lacimicrobium</taxon>
    </lineage>
</organism>